<evidence type="ECO:0000259" key="11">
    <source>
        <dbReference type="PROSITE" id="PS50929"/>
    </source>
</evidence>
<evidence type="ECO:0000256" key="1">
    <source>
        <dbReference type="ARBA" id="ARBA00004651"/>
    </source>
</evidence>
<keyword evidence="5" id="KW-0547">Nucleotide-binding</keyword>
<dbReference type="EMBL" id="JACRTL010000004">
    <property type="protein sequence ID" value="MBC8611132.1"/>
    <property type="molecule type" value="Genomic_DNA"/>
</dbReference>
<sequence length="576" mass="63243">MKTILRFLKPYQRLCIFTLLVMVLDVAGGLLIPTITADMINVGVNNGDMQYLIRKGILMLAITLITSMGALLGSYLSADLSARIGRDMRNALYDASLSFSAYDFEQFGTGSMITRTLNDVNIVQQGVVWFIQMVLPVPAVCIMGIIMAFSIDTAMGFLLIGATLFVILLAVFVTRKASVIFDKLQAFLDRMNVVLRENATGVRVIRAFHKEKYEEKRMKKSFEDYAESAIKANRLFAGLESAALLAINLCIVLILWVGGNRIGAGAMEIGDITALTQYAVMILFYIIMAQMVFIMIPRAMICVRRISAVLSHQPEIKDGNTVSSVQADNEEVARFVNAGFRFSDADEETLSNLNFTCKRGQTTAIIGSTGSGKSTIAKLILRFHDVTSGVVLLGGADIRTLPQARLRDRIAYVPQKAWLFSGTIADNLRHGNTQASEQEMKHALAIAQAQFVEELPEGLNSRVSQGGTNFSGGQKQRLSIARALMKKADLYIFDDSFSALDFKTDAALRKALREETKDAAVLIIAQRVSTIMNAEQIIVLEDGKIVGIGDHASLLETCPVYQDIAKSQMKGAEPNE</sequence>
<feature type="transmembrane region" description="Helical" evidence="9">
    <location>
        <begin position="155"/>
        <end position="174"/>
    </location>
</feature>
<dbReference type="PANTHER" id="PTHR43394:SF1">
    <property type="entry name" value="ATP-BINDING CASSETTE SUB-FAMILY B MEMBER 10, MITOCHONDRIAL"/>
    <property type="match status" value="1"/>
</dbReference>
<feature type="transmembrane region" description="Helical" evidence="9">
    <location>
        <begin position="14"/>
        <end position="36"/>
    </location>
</feature>
<keyword evidence="13" id="KW-1185">Reference proteome</keyword>
<dbReference type="PROSITE" id="PS50893">
    <property type="entry name" value="ABC_TRANSPORTER_2"/>
    <property type="match status" value="1"/>
</dbReference>
<dbReference type="GO" id="GO:0016887">
    <property type="term" value="F:ATP hydrolysis activity"/>
    <property type="evidence" value="ECO:0007669"/>
    <property type="project" value="InterPro"/>
</dbReference>
<evidence type="ECO:0000256" key="4">
    <source>
        <dbReference type="ARBA" id="ARBA00022692"/>
    </source>
</evidence>
<dbReference type="FunFam" id="3.40.50.300:FF:000854">
    <property type="entry name" value="Multidrug ABC transporter ATP-binding protein"/>
    <property type="match status" value="1"/>
</dbReference>
<keyword evidence="7 9" id="KW-1133">Transmembrane helix</keyword>
<evidence type="ECO:0000313" key="12">
    <source>
        <dbReference type="EMBL" id="MBC8611132.1"/>
    </source>
</evidence>
<feature type="transmembrane region" description="Helical" evidence="9">
    <location>
        <begin position="235"/>
        <end position="258"/>
    </location>
</feature>
<dbReference type="Pfam" id="PF00005">
    <property type="entry name" value="ABC_tran"/>
    <property type="match status" value="1"/>
</dbReference>
<dbReference type="AlphaFoldDB" id="A0A8J6PFX3"/>
<dbReference type="Proteomes" id="UP000632659">
    <property type="component" value="Unassembled WGS sequence"/>
</dbReference>
<dbReference type="InterPro" id="IPR003439">
    <property type="entry name" value="ABC_transporter-like_ATP-bd"/>
</dbReference>
<evidence type="ECO:0000313" key="13">
    <source>
        <dbReference type="Proteomes" id="UP000632659"/>
    </source>
</evidence>
<protein>
    <submittedName>
        <fullName evidence="12">ABC transporter ATP-binding protein</fullName>
    </submittedName>
</protein>
<evidence type="ECO:0000259" key="10">
    <source>
        <dbReference type="PROSITE" id="PS50893"/>
    </source>
</evidence>
<proteinExistence type="predicted"/>
<evidence type="ECO:0000256" key="8">
    <source>
        <dbReference type="ARBA" id="ARBA00023136"/>
    </source>
</evidence>
<comment type="caution">
    <text evidence="12">The sequence shown here is derived from an EMBL/GenBank/DDBJ whole genome shotgun (WGS) entry which is preliminary data.</text>
</comment>
<feature type="transmembrane region" description="Helical" evidence="9">
    <location>
        <begin position="278"/>
        <end position="296"/>
    </location>
</feature>
<dbReference type="RefSeq" id="WP_154825641.1">
    <property type="nucleotide sequence ID" value="NZ_JACRTL010000004.1"/>
</dbReference>
<feature type="domain" description="ABC transmembrane type-1" evidence="11">
    <location>
        <begin position="16"/>
        <end position="298"/>
    </location>
</feature>
<feature type="transmembrane region" description="Helical" evidence="9">
    <location>
        <begin position="127"/>
        <end position="149"/>
    </location>
</feature>
<dbReference type="InterPro" id="IPR011527">
    <property type="entry name" value="ABC1_TM_dom"/>
</dbReference>
<dbReference type="GO" id="GO:0015421">
    <property type="term" value="F:ABC-type oligopeptide transporter activity"/>
    <property type="evidence" value="ECO:0007669"/>
    <property type="project" value="TreeGrafter"/>
</dbReference>
<reference evidence="12" key="1">
    <citation type="submission" date="2020-08" db="EMBL/GenBank/DDBJ databases">
        <title>Genome public.</title>
        <authorList>
            <person name="Liu C."/>
            <person name="Sun Q."/>
        </authorList>
    </citation>
    <scope>NUCLEOTIDE SEQUENCE</scope>
    <source>
        <strain evidence="12">NSJ-15</strain>
    </source>
</reference>
<keyword evidence="4 9" id="KW-0812">Transmembrane</keyword>
<dbReference type="SUPFAM" id="SSF90123">
    <property type="entry name" value="ABC transporter transmembrane region"/>
    <property type="match status" value="1"/>
</dbReference>
<dbReference type="SUPFAM" id="SSF52540">
    <property type="entry name" value="P-loop containing nucleoside triphosphate hydrolases"/>
    <property type="match status" value="1"/>
</dbReference>
<evidence type="ECO:0000256" key="2">
    <source>
        <dbReference type="ARBA" id="ARBA00022448"/>
    </source>
</evidence>
<accession>A0A8J6PFX3</accession>
<evidence type="ECO:0000256" key="7">
    <source>
        <dbReference type="ARBA" id="ARBA00022989"/>
    </source>
</evidence>
<dbReference type="InterPro" id="IPR017871">
    <property type="entry name" value="ABC_transporter-like_CS"/>
</dbReference>
<dbReference type="PANTHER" id="PTHR43394">
    <property type="entry name" value="ATP-DEPENDENT PERMEASE MDL1, MITOCHONDRIAL"/>
    <property type="match status" value="1"/>
</dbReference>
<dbReference type="Pfam" id="PF00664">
    <property type="entry name" value="ABC_membrane"/>
    <property type="match status" value="1"/>
</dbReference>
<feature type="transmembrane region" description="Helical" evidence="9">
    <location>
        <begin position="56"/>
        <end position="78"/>
    </location>
</feature>
<evidence type="ECO:0000256" key="5">
    <source>
        <dbReference type="ARBA" id="ARBA00022741"/>
    </source>
</evidence>
<keyword evidence="2" id="KW-0813">Transport</keyword>
<dbReference type="CDD" id="cd18548">
    <property type="entry name" value="ABC_6TM_Tm287_like"/>
    <property type="match status" value="1"/>
</dbReference>
<evidence type="ECO:0000256" key="6">
    <source>
        <dbReference type="ARBA" id="ARBA00022840"/>
    </source>
</evidence>
<dbReference type="SMART" id="SM00382">
    <property type="entry name" value="AAA"/>
    <property type="match status" value="1"/>
</dbReference>
<dbReference type="GO" id="GO:0005524">
    <property type="term" value="F:ATP binding"/>
    <property type="evidence" value="ECO:0007669"/>
    <property type="project" value="UniProtKB-KW"/>
</dbReference>
<dbReference type="InterPro" id="IPR039421">
    <property type="entry name" value="Type_1_exporter"/>
</dbReference>
<dbReference type="Gene3D" id="3.40.50.300">
    <property type="entry name" value="P-loop containing nucleotide triphosphate hydrolases"/>
    <property type="match status" value="1"/>
</dbReference>
<evidence type="ECO:0000256" key="9">
    <source>
        <dbReference type="SAM" id="Phobius"/>
    </source>
</evidence>
<keyword evidence="3" id="KW-1003">Cell membrane</keyword>
<dbReference type="InterPro" id="IPR003593">
    <property type="entry name" value="AAA+_ATPase"/>
</dbReference>
<dbReference type="InterPro" id="IPR027417">
    <property type="entry name" value="P-loop_NTPase"/>
</dbReference>
<name>A0A8J6PFX3_9FIRM</name>
<dbReference type="Gene3D" id="1.20.1560.10">
    <property type="entry name" value="ABC transporter type 1, transmembrane domain"/>
    <property type="match status" value="1"/>
</dbReference>
<organism evidence="12 13">
    <name type="scientific">Massiliimalia timonensis</name>
    <dbReference type="NCBI Taxonomy" id="1987501"/>
    <lineage>
        <taxon>Bacteria</taxon>
        <taxon>Bacillati</taxon>
        <taxon>Bacillota</taxon>
        <taxon>Clostridia</taxon>
        <taxon>Eubacteriales</taxon>
        <taxon>Oscillospiraceae</taxon>
        <taxon>Massiliimalia</taxon>
    </lineage>
</organism>
<dbReference type="PROSITE" id="PS00211">
    <property type="entry name" value="ABC_TRANSPORTER_1"/>
    <property type="match status" value="1"/>
</dbReference>
<dbReference type="PROSITE" id="PS50929">
    <property type="entry name" value="ABC_TM1F"/>
    <property type="match status" value="1"/>
</dbReference>
<dbReference type="GO" id="GO:0005886">
    <property type="term" value="C:plasma membrane"/>
    <property type="evidence" value="ECO:0007669"/>
    <property type="project" value="UniProtKB-SubCell"/>
</dbReference>
<evidence type="ECO:0000256" key="3">
    <source>
        <dbReference type="ARBA" id="ARBA00022475"/>
    </source>
</evidence>
<keyword evidence="6 12" id="KW-0067">ATP-binding</keyword>
<dbReference type="InterPro" id="IPR036640">
    <property type="entry name" value="ABC1_TM_sf"/>
</dbReference>
<keyword evidence="8 9" id="KW-0472">Membrane</keyword>
<gene>
    <name evidence="12" type="ORF">H8702_08395</name>
</gene>
<comment type="subcellular location">
    <subcellularLocation>
        <location evidence="1">Cell membrane</location>
        <topology evidence="1">Multi-pass membrane protein</topology>
    </subcellularLocation>
</comment>
<feature type="domain" description="ABC transporter" evidence="10">
    <location>
        <begin position="333"/>
        <end position="567"/>
    </location>
</feature>